<accession>A0A167WFA4</accession>
<organism evidence="1 2">
    <name type="scientific">Athelia psychrophila</name>
    <dbReference type="NCBI Taxonomy" id="1759441"/>
    <lineage>
        <taxon>Eukaryota</taxon>
        <taxon>Fungi</taxon>
        <taxon>Dikarya</taxon>
        <taxon>Basidiomycota</taxon>
        <taxon>Agaricomycotina</taxon>
        <taxon>Agaricomycetes</taxon>
        <taxon>Agaricomycetidae</taxon>
        <taxon>Atheliales</taxon>
        <taxon>Atheliaceae</taxon>
        <taxon>Athelia</taxon>
    </lineage>
</organism>
<name>A0A167WFA4_9AGAM</name>
<reference evidence="1 2" key="1">
    <citation type="journal article" date="2016" name="Mol. Biol. Evol.">
        <title>Comparative Genomics of Early-Diverging Mushroom-Forming Fungi Provides Insights into the Origins of Lignocellulose Decay Capabilities.</title>
        <authorList>
            <person name="Nagy L.G."/>
            <person name="Riley R."/>
            <person name="Tritt A."/>
            <person name="Adam C."/>
            <person name="Daum C."/>
            <person name="Floudas D."/>
            <person name="Sun H."/>
            <person name="Yadav J.S."/>
            <person name="Pangilinan J."/>
            <person name="Larsson K.H."/>
            <person name="Matsuura K."/>
            <person name="Barry K."/>
            <person name="Labutti K."/>
            <person name="Kuo R."/>
            <person name="Ohm R.A."/>
            <person name="Bhattacharya S.S."/>
            <person name="Shirouzu T."/>
            <person name="Yoshinaga Y."/>
            <person name="Martin F.M."/>
            <person name="Grigoriev I.V."/>
            <person name="Hibbett D.S."/>
        </authorList>
    </citation>
    <scope>NUCLEOTIDE SEQUENCE [LARGE SCALE GENOMIC DNA]</scope>
    <source>
        <strain evidence="1 2">CBS 109695</strain>
    </source>
</reference>
<evidence type="ECO:0000313" key="2">
    <source>
        <dbReference type="Proteomes" id="UP000076532"/>
    </source>
</evidence>
<dbReference type="Proteomes" id="UP000076532">
    <property type="component" value="Unassembled WGS sequence"/>
</dbReference>
<sequence length="62" mass="7120">MHHVERWVKHDAPLQFAWDVVTVPCRPSWPDEVSTMRVELKLGVVVRVVVSNPRLEVCSLSV</sequence>
<evidence type="ECO:0000313" key="1">
    <source>
        <dbReference type="EMBL" id="KZP06033.1"/>
    </source>
</evidence>
<protein>
    <submittedName>
        <fullName evidence="1">Uncharacterized protein</fullName>
    </submittedName>
</protein>
<dbReference type="AlphaFoldDB" id="A0A167WFA4"/>
<feature type="non-terminal residue" evidence="1">
    <location>
        <position position="62"/>
    </location>
</feature>
<dbReference type="EMBL" id="KV417807">
    <property type="protein sequence ID" value="KZP06033.1"/>
    <property type="molecule type" value="Genomic_DNA"/>
</dbReference>
<gene>
    <name evidence="1" type="ORF">FIBSPDRAFT_876905</name>
</gene>
<proteinExistence type="predicted"/>
<keyword evidence="2" id="KW-1185">Reference proteome</keyword>